<sequence length="670" mass="71091">MKSPKYFMVELLAVLKNKKVLIPVLAVALVPLLYSSMFLWAFWDPYAKLDTLPVAVVNEDKGATFEGKEMKLGDEFVEKIKETKGFNWNFVSKAEAEQGLKENKYYLGIEIPENFSAKATNVLEEHPDPAVFRFYPNESFNFLSSQIGKTAVDRMKAELSSQLTKAYTETVFTSIHKLSDGLSQAASGALKLSDGTKSVETGIVTIDENIAKLAQGTLPLKNGVNELLGGAGQLRTGLDQLKLGAGQLSGGLTQLEEGHGKLLDGAKQAEAGTVQLQSGLNSAVNGAVKLNEGAVGLAAGLEQFAAVHPELAQDPSYLKLVGTAKALADGAGSLSAGQQQLADGSVKLLDGEKQLVSGMELFAQKLGEAKQGGSALASGAVTLMAGGAKLESGLAQLSGGVAQLSDGTMKLEEGAKKLSEGASTVASGTNELSGKLQEASDRTSGIKGSDELFDKVASPVQVEEEKLNPVPNYGTGFAPYFLSLGLFVGALLLTIVFPLREPAGVPKSGLALFLGKFGFMLVVGAIQAVVVNLVLLYGLGIEVRSMPLFFLFSLMTSWTYMALIQLFVTTMGDPGRFVAIVILILQLTTSAGTFPVELIPDALQHITAWLPMTYSVSGYKAVISSGDFGFFWQNAGILAMFTGLCAILTMTYFIVIHKRRPAAKIESVEV</sequence>
<dbReference type="Gene3D" id="3.40.1710.10">
    <property type="entry name" value="abc type-2 transporter like domain"/>
    <property type="match status" value="1"/>
</dbReference>
<evidence type="ECO:0000256" key="1">
    <source>
        <dbReference type="ARBA" id="ARBA00004141"/>
    </source>
</evidence>
<proteinExistence type="predicted"/>
<evidence type="ECO:0000313" key="8">
    <source>
        <dbReference type="Proteomes" id="UP000250369"/>
    </source>
</evidence>
<dbReference type="InterPro" id="IPR017500">
    <property type="entry name" value="Phage_infect_YhgE_N"/>
</dbReference>
<feature type="domain" description="ABC-2 type transporter transmembrane" evidence="6">
    <location>
        <begin position="456"/>
        <end position="649"/>
    </location>
</feature>
<keyword evidence="2 5" id="KW-0812">Transmembrane</keyword>
<keyword evidence="3 5" id="KW-1133">Transmembrane helix</keyword>
<dbReference type="PANTHER" id="PTHR43077">
    <property type="entry name" value="TRANSPORT PERMEASE YVFS-RELATED"/>
    <property type="match status" value="1"/>
</dbReference>
<dbReference type="GO" id="GO:0016020">
    <property type="term" value="C:membrane"/>
    <property type="evidence" value="ECO:0007669"/>
    <property type="project" value="UniProtKB-SubCell"/>
</dbReference>
<dbReference type="RefSeq" id="WP_113031194.1">
    <property type="nucleotide sequence ID" value="NZ_QMFB01000006.1"/>
</dbReference>
<dbReference type="EMBL" id="QMFB01000006">
    <property type="protein sequence ID" value="RAV20914.1"/>
    <property type="molecule type" value="Genomic_DNA"/>
</dbReference>
<dbReference type="Proteomes" id="UP000250369">
    <property type="component" value="Unassembled WGS sequence"/>
</dbReference>
<dbReference type="GO" id="GO:0140359">
    <property type="term" value="F:ABC-type transporter activity"/>
    <property type="evidence" value="ECO:0007669"/>
    <property type="project" value="InterPro"/>
</dbReference>
<accession>A0A329MMC3</accession>
<dbReference type="InterPro" id="IPR023908">
    <property type="entry name" value="xxxLxxG_rpt"/>
</dbReference>
<evidence type="ECO:0000256" key="3">
    <source>
        <dbReference type="ARBA" id="ARBA00022989"/>
    </source>
</evidence>
<feature type="transmembrane region" description="Helical" evidence="5">
    <location>
        <begin position="635"/>
        <end position="655"/>
    </location>
</feature>
<dbReference type="InterPro" id="IPR013525">
    <property type="entry name" value="ABC2_TM"/>
</dbReference>
<evidence type="ECO:0000256" key="4">
    <source>
        <dbReference type="ARBA" id="ARBA00023136"/>
    </source>
</evidence>
<dbReference type="InterPro" id="IPR017501">
    <property type="entry name" value="Phage_infect_YhgE_C"/>
</dbReference>
<feature type="transmembrane region" description="Helical" evidence="5">
    <location>
        <begin position="477"/>
        <end position="499"/>
    </location>
</feature>
<dbReference type="NCBIfam" id="TIGR03057">
    <property type="entry name" value="xxxLxxG_by_4"/>
    <property type="match status" value="1"/>
</dbReference>
<organism evidence="7 8">
    <name type="scientific">Paenibacillus contaminans</name>
    <dbReference type="NCBI Taxonomy" id="450362"/>
    <lineage>
        <taxon>Bacteria</taxon>
        <taxon>Bacillati</taxon>
        <taxon>Bacillota</taxon>
        <taxon>Bacilli</taxon>
        <taxon>Bacillales</taxon>
        <taxon>Paenibacillaceae</taxon>
        <taxon>Paenibacillus</taxon>
    </lineage>
</organism>
<comment type="caution">
    <text evidence="7">The sequence shown here is derived from an EMBL/GenBank/DDBJ whole genome shotgun (WGS) entry which is preliminary data.</text>
</comment>
<evidence type="ECO:0000313" key="7">
    <source>
        <dbReference type="EMBL" id="RAV20914.1"/>
    </source>
</evidence>
<keyword evidence="8" id="KW-1185">Reference proteome</keyword>
<dbReference type="Pfam" id="PF12698">
    <property type="entry name" value="ABC2_membrane_3"/>
    <property type="match status" value="2"/>
</dbReference>
<evidence type="ECO:0000256" key="2">
    <source>
        <dbReference type="ARBA" id="ARBA00022692"/>
    </source>
</evidence>
<feature type="transmembrane region" description="Helical" evidence="5">
    <location>
        <begin position="548"/>
        <end position="568"/>
    </location>
</feature>
<dbReference type="AlphaFoldDB" id="A0A329MMC3"/>
<feature type="transmembrane region" description="Helical" evidence="5">
    <location>
        <begin position="20"/>
        <end position="43"/>
    </location>
</feature>
<feature type="transmembrane region" description="Helical" evidence="5">
    <location>
        <begin position="511"/>
        <end position="536"/>
    </location>
</feature>
<name>A0A329MMC3_9BACL</name>
<dbReference type="OrthoDB" id="9811483at2"/>
<dbReference type="NCBIfam" id="TIGR03062">
    <property type="entry name" value="pip_yhgE_Cterm"/>
    <property type="match status" value="1"/>
</dbReference>
<protein>
    <recommendedName>
        <fullName evidence="6">ABC-2 type transporter transmembrane domain-containing protein</fullName>
    </recommendedName>
</protein>
<feature type="domain" description="ABC-2 type transporter transmembrane" evidence="6">
    <location>
        <begin position="28"/>
        <end position="167"/>
    </location>
</feature>
<dbReference type="InterPro" id="IPR051328">
    <property type="entry name" value="T7SS_ABC-Transporter"/>
</dbReference>
<evidence type="ECO:0000256" key="5">
    <source>
        <dbReference type="SAM" id="Phobius"/>
    </source>
</evidence>
<dbReference type="PANTHER" id="PTHR43077:SF5">
    <property type="entry name" value="PHAGE INFECTION PROTEIN"/>
    <property type="match status" value="1"/>
</dbReference>
<reference evidence="7 8" key="1">
    <citation type="journal article" date="2009" name="Int. J. Syst. Evol. Microbiol.">
        <title>Paenibacillus contaminans sp. nov., isolated from a contaminated laboratory plate.</title>
        <authorList>
            <person name="Chou J.H."/>
            <person name="Lee J.H."/>
            <person name="Lin M.C."/>
            <person name="Chang P.S."/>
            <person name="Arun A.B."/>
            <person name="Young C.C."/>
            <person name="Chen W.M."/>
        </authorList>
    </citation>
    <scope>NUCLEOTIDE SEQUENCE [LARGE SCALE GENOMIC DNA]</scope>
    <source>
        <strain evidence="7 8">CKOBP-6</strain>
    </source>
</reference>
<feature type="transmembrane region" description="Helical" evidence="5">
    <location>
        <begin position="577"/>
        <end position="596"/>
    </location>
</feature>
<gene>
    <name evidence="7" type="ORF">DQG23_12545</name>
</gene>
<evidence type="ECO:0000259" key="6">
    <source>
        <dbReference type="Pfam" id="PF12698"/>
    </source>
</evidence>
<comment type="subcellular location">
    <subcellularLocation>
        <location evidence="1">Membrane</location>
        <topology evidence="1">Multi-pass membrane protein</topology>
    </subcellularLocation>
</comment>
<dbReference type="NCBIfam" id="TIGR03061">
    <property type="entry name" value="pip_yhgE_Nterm"/>
    <property type="match status" value="1"/>
</dbReference>
<keyword evidence="4 5" id="KW-0472">Membrane</keyword>